<organism evidence="1 2">
    <name type="scientific">Vigna angularis var. angularis</name>
    <dbReference type="NCBI Taxonomy" id="157739"/>
    <lineage>
        <taxon>Eukaryota</taxon>
        <taxon>Viridiplantae</taxon>
        <taxon>Streptophyta</taxon>
        <taxon>Embryophyta</taxon>
        <taxon>Tracheophyta</taxon>
        <taxon>Spermatophyta</taxon>
        <taxon>Magnoliopsida</taxon>
        <taxon>eudicotyledons</taxon>
        <taxon>Gunneridae</taxon>
        <taxon>Pentapetalae</taxon>
        <taxon>rosids</taxon>
        <taxon>fabids</taxon>
        <taxon>Fabales</taxon>
        <taxon>Fabaceae</taxon>
        <taxon>Papilionoideae</taxon>
        <taxon>50 kb inversion clade</taxon>
        <taxon>NPAAA clade</taxon>
        <taxon>indigoferoid/millettioid clade</taxon>
        <taxon>Phaseoleae</taxon>
        <taxon>Vigna</taxon>
    </lineage>
</organism>
<reference evidence="1 2" key="1">
    <citation type="journal article" date="2015" name="Sci. Rep.">
        <title>The power of single molecule real-time sequencing technology in the de novo assembly of a eukaryotic genome.</title>
        <authorList>
            <person name="Sakai H."/>
            <person name="Naito K."/>
            <person name="Ogiso-Tanaka E."/>
            <person name="Takahashi Y."/>
            <person name="Iseki K."/>
            <person name="Muto C."/>
            <person name="Satou K."/>
            <person name="Teruya K."/>
            <person name="Shiroma A."/>
            <person name="Shimoji M."/>
            <person name="Hirano T."/>
            <person name="Itoh T."/>
            <person name="Kaga A."/>
            <person name="Tomooka N."/>
        </authorList>
    </citation>
    <scope>NUCLEOTIDE SEQUENCE [LARGE SCALE GENOMIC DNA]</scope>
    <source>
        <strain evidence="2">cv. Shumari</strain>
    </source>
</reference>
<protein>
    <submittedName>
        <fullName evidence="1">Uncharacterized protein</fullName>
    </submittedName>
</protein>
<evidence type="ECO:0000313" key="2">
    <source>
        <dbReference type="Proteomes" id="UP000291084"/>
    </source>
</evidence>
<evidence type="ECO:0000313" key="1">
    <source>
        <dbReference type="EMBL" id="BAT89269.1"/>
    </source>
</evidence>
<gene>
    <name evidence="1" type="primary">Vigan.06G018300</name>
    <name evidence="1" type="ORF">VIGAN_06018300</name>
</gene>
<sequence>MKLIILYDIVEWLVGQVDDANDNEDPTLNWAIVYKVSCVGEPIIYTRRKQAIKESNYQVVVLLLDLPTLP</sequence>
<dbReference type="Proteomes" id="UP000291084">
    <property type="component" value="Chromosome 6"/>
</dbReference>
<name>A0A0S3S8W0_PHAAN</name>
<keyword evidence="2" id="KW-1185">Reference proteome</keyword>
<dbReference type="AlphaFoldDB" id="A0A0S3S8W0"/>
<accession>A0A0S3S8W0</accession>
<proteinExistence type="predicted"/>
<dbReference type="EMBL" id="AP015039">
    <property type="protein sequence ID" value="BAT89269.1"/>
    <property type="molecule type" value="Genomic_DNA"/>
</dbReference>